<dbReference type="EMBL" id="JANJYI010000009">
    <property type="protein sequence ID" value="KAK2636833.1"/>
    <property type="molecule type" value="Genomic_DNA"/>
</dbReference>
<organism evidence="1 2">
    <name type="scientific">Dipteronia dyeriana</name>
    <dbReference type="NCBI Taxonomy" id="168575"/>
    <lineage>
        <taxon>Eukaryota</taxon>
        <taxon>Viridiplantae</taxon>
        <taxon>Streptophyta</taxon>
        <taxon>Embryophyta</taxon>
        <taxon>Tracheophyta</taxon>
        <taxon>Spermatophyta</taxon>
        <taxon>Magnoliopsida</taxon>
        <taxon>eudicotyledons</taxon>
        <taxon>Gunneridae</taxon>
        <taxon>Pentapetalae</taxon>
        <taxon>rosids</taxon>
        <taxon>malvids</taxon>
        <taxon>Sapindales</taxon>
        <taxon>Sapindaceae</taxon>
        <taxon>Hippocastanoideae</taxon>
        <taxon>Acereae</taxon>
        <taxon>Dipteronia</taxon>
    </lineage>
</organism>
<protein>
    <submittedName>
        <fullName evidence="1">Uncharacterized protein</fullName>
    </submittedName>
</protein>
<name>A0AAD9TJN8_9ROSI</name>
<proteinExistence type="predicted"/>
<evidence type="ECO:0000313" key="1">
    <source>
        <dbReference type="EMBL" id="KAK2636833.1"/>
    </source>
</evidence>
<comment type="caution">
    <text evidence="1">The sequence shown here is derived from an EMBL/GenBank/DDBJ whole genome shotgun (WGS) entry which is preliminary data.</text>
</comment>
<gene>
    <name evidence="1" type="ORF">Ddye_031625</name>
</gene>
<sequence length="153" mass="17138">MSSSPRDIKMILQKFPEHQFSKLKSLAVFNDESTVFPFGMIQRFYNLKKLELTDKLQQLDYSNASFSIFPKSKTSRSIGVQWINKLTISSSTAKSLRKSSMLTLWVGLVGFEPEEGVVDGFGFGFEGLGLVIENLRWMAVGFDFGDGAGIIVH</sequence>
<dbReference type="AlphaFoldDB" id="A0AAD9TJN8"/>
<dbReference type="Proteomes" id="UP001280121">
    <property type="component" value="Unassembled WGS sequence"/>
</dbReference>
<evidence type="ECO:0000313" key="2">
    <source>
        <dbReference type="Proteomes" id="UP001280121"/>
    </source>
</evidence>
<reference evidence="1" key="1">
    <citation type="journal article" date="2023" name="Plant J.">
        <title>Genome sequences and population genomics provide insights into the demographic history, inbreeding, and mutation load of two 'living fossil' tree species of Dipteronia.</title>
        <authorList>
            <person name="Feng Y."/>
            <person name="Comes H.P."/>
            <person name="Chen J."/>
            <person name="Zhu S."/>
            <person name="Lu R."/>
            <person name="Zhang X."/>
            <person name="Li P."/>
            <person name="Qiu J."/>
            <person name="Olsen K.M."/>
            <person name="Qiu Y."/>
        </authorList>
    </citation>
    <scope>NUCLEOTIDE SEQUENCE</scope>
    <source>
        <strain evidence="1">KIB01</strain>
    </source>
</reference>
<keyword evidence="2" id="KW-1185">Reference proteome</keyword>
<accession>A0AAD9TJN8</accession>